<dbReference type="InterPro" id="IPR011051">
    <property type="entry name" value="RmlC_Cupin_sf"/>
</dbReference>
<dbReference type="RefSeq" id="WP_110125580.1">
    <property type="nucleotide sequence ID" value="NZ_QHLY01000005.1"/>
</dbReference>
<dbReference type="InterPro" id="IPR010982">
    <property type="entry name" value="Lambda_DNA-bd_dom_sf"/>
</dbReference>
<dbReference type="SUPFAM" id="SSF47413">
    <property type="entry name" value="lambda repressor-like DNA-binding domains"/>
    <property type="match status" value="1"/>
</dbReference>
<comment type="caution">
    <text evidence="3">The sequence shown here is derived from an EMBL/GenBank/DDBJ whole genome shotgun (WGS) entry which is preliminary data.</text>
</comment>
<dbReference type="InterPro" id="IPR050807">
    <property type="entry name" value="TransReg_Diox_bact_type"/>
</dbReference>
<dbReference type="PANTHER" id="PTHR46797:SF1">
    <property type="entry name" value="METHYLPHOSPHONATE SYNTHASE"/>
    <property type="match status" value="1"/>
</dbReference>
<evidence type="ECO:0000256" key="1">
    <source>
        <dbReference type="ARBA" id="ARBA00023125"/>
    </source>
</evidence>
<dbReference type="PROSITE" id="PS50943">
    <property type="entry name" value="HTH_CROC1"/>
    <property type="match status" value="1"/>
</dbReference>
<dbReference type="SUPFAM" id="SSF51182">
    <property type="entry name" value="RmlC-like cupins"/>
    <property type="match status" value="1"/>
</dbReference>
<organism evidence="3 4">
    <name type="scientific">Cryobacterium arcticum</name>
    <dbReference type="NCBI Taxonomy" id="670052"/>
    <lineage>
        <taxon>Bacteria</taxon>
        <taxon>Bacillati</taxon>
        <taxon>Actinomycetota</taxon>
        <taxon>Actinomycetes</taxon>
        <taxon>Micrococcales</taxon>
        <taxon>Microbacteriaceae</taxon>
        <taxon>Cryobacterium</taxon>
    </lineage>
</organism>
<dbReference type="InterPro" id="IPR013096">
    <property type="entry name" value="Cupin_2"/>
</dbReference>
<reference evidence="3 4" key="1">
    <citation type="submission" date="2018-05" db="EMBL/GenBank/DDBJ databases">
        <title>Genetic diversity of glacier-inhabiting Cryobacterium bacteria in China and description of Cryobacterium mengkeensis sp. nov. and Arthrobacter glacialis sp. nov.</title>
        <authorList>
            <person name="Liu Q."/>
            <person name="Xin Y.-H."/>
        </authorList>
    </citation>
    <scope>NUCLEOTIDE SEQUENCE [LARGE SCALE GENOMIC DNA]</scope>
    <source>
        <strain evidence="3 4">SK-1</strain>
    </source>
</reference>
<dbReference type="SMART" id="SM00530">
    <property type="entry name" value="HTH_XRE"/>
    <property type="match status" value="1"/>
</dbReference>
<protein>
    <submittedName>
        <fullName evidence="3">Cupin</fullName>
    </submittedName>
</protein>
<dbReference type="OrthoDB" id="5114244at2"/>
<dbReference type="Proteomes" id="UP000246722">
    <property type="component" value="Unassembled WGS sequence"/>
</dbReference>
<dbReference type="Pfam" id="PF13560">
    <property type="entry name" value="HTH_31"/>
    <property type="match status" value="1"/>
</dbReference>
<keyword evidence="4" id="KW-1185">Reference proteome</keyword>
<dbReference type="InterPro" id="IPR001387">
    <property type="entry name" value="Cro/C1-type_HTH"/>
</dbReference>
<dbReference type="Pfam" id="PF07883">
    <property type="entry name" value="Cupin_2"/>
    <property type="match status" value="1"/>
</dbReference>
<dbReference type="PANTHER" id="PTHR46797">
    <property type="entry name" value="HTH-TYPE TRANSCRIPTIONAL REGULATOR"/>
    <property type="match status" value="1"/>
</dbReference>
<dbReference type="Gene3D" id="1.10.260.40">
    <property type="entry name" value="lambda repressor-like DNA-binding domains"/>
    <property type="match status" value="1"/>
</dbReference>
<keyword evidence="1" id="KW-0238">DNA-binding</keyword>
<evidence type="ECO:0000313" key="3">
    <source>
        <dbReference type="EMBL" id="PXA72057.1"/>
    </source>
</evidence>
<dbReference type="GO" id="GO:0005829">
    <property type="term" value="C:cytosol"/>
    <property type="evidence" value="ECO:0007669"/>
    <property type="project" value="TreeGrafter"/>
</dbReference>
<evidence type="ECO:0000259" key="2">
    <source>
        <dbReference type="PROSITE" id="PS50943"/>
    </source>
</evidence>
<sequence>MNDSDGITLGRRVKELRTLRKISTRDLAGRAGVSAGYISQIETGKANASLQTVRAIADAFGVQWIELFEAKPRHGEILRKADRPKLSATTTVRHFGITKPPVTDVEVLVSEYEPGMAVGDENYTHGDSHEIVVILTGTFLFRLLDQEFELHEGDSLDYRTSTPHMITNIGNTVGEALWVVTPPSGHPTTDSPA</sequence>
<gene>
    <name evidence="3" type="ORF">CTB96_03905</name>
</gene>
<dbReference type="CDD" id="cd02209">
    <property type="entry name" value="cupin_XRE_C"/>
    <property type="match status" value="1"/>
</dbReference>
<dbReference type="AlphaFoldDB" id="A0A318A3Y2"/>
<evidence type="ECO:0000313" key="4">
    <source>
        <dbReference type="Proteomes" id="UP000246722"/>
    </source>
</evidence>
<dbReference type="GO" id="GO:0003700">
    <property type="term" value="F:DNA-binding transcription factor activity"/>
    <property type="evidence" value="ECO:0007669"/>
    <property type="project" value="TreeGrafter"/>
</dbReference>
<dbReference type="InterPro" id="IPR014710">
    <property type="entry name" value="RmlC-like_jellyroll"/>
</dbReference>
<accession>A0A318A3Y2</accession>
<dbReference type="Gene3D" id="2.60.120.10">
    <property type="entry name" value="Jelly Rolls"/>
    <property type="match status" value="1"/>
</dbReference>
<dbReference type="GO" id="GO:0003677">
    <property type="term" value="F:DNA binding"/>
    <property type="evidence" value="ECO:0007669"/>
    <property type="project" value="UniProtKB-KW"/>
</dbReference>
<feature type="domain" description="HTH cro/C1-type" evidence="2">
    <location>
        <begin position="13"/>
        <end position="67"/>
    </location>
</feature>
<name>A0A318A3Y2_9MICO</name>
<dbReference type="EMBL" id="QHLY01000005">
    <property type="protein sequence ID" value="PXA72057.1"/>
    <property type="molecule type" value="Genomic_DNA"/>
</dbReference>
<dbReference type="CDD" id="cd00093">
    <property type="entry name" value="HTH_XRE"/>
    <property type="match status" value="1"/>
</dbReference>
<proteinExistence type="predicted"/>